<comment type="similarity">
    <text evidence="9">Belongs to the Clp1 family. Clp1 subfamily.</text>
</comment>
<feature type="domain" description="Clp1 N-terminal" evidence="12">
    <location>
        <begin position="38"/>
        <end position="127"/>
    </location>
</feature>
<feature type="binding site" evidence="9">
    <location>
        <position position="43"/>
    </location>
    <ligand>
        <name>ATP</name>
        <dbReference type="ChEBI" id="CHEBI:30616"/>
    </ligand>
</feature>
<feature type="region of interest" description="Disordered" evidence="10">
    <location>
        <begin position="380"/>
        <end position="400"/>
    </location>
</feature>
<dbReference type="Pfam" id="PF16575">
    <property type="entry name" value="CLP1_P"/>
    <property type="match status" value="1"/>
</dbReference>
<dbReference type="Gene3D" id="2.40.30.330">
    <property type="entry name" value="Pre-mRNA cleavage complex subunit Clp1, C-terminal domain"/>
    <property type="match status" value="1"/>
</dbReference>
<feature type="binding site" evidence="9">
    <location>
        <begin position="143"/>
        <end position="148"/>
    </location>
    <ligand>
        <name>ATP</name>
        <dbReference type="ChEBI" id="CHEBI:30616"/>
    </ligand>
</feature>
<protein>
    <recommendedName>
        <fullName evidence="4">Polynucleotide 5'-hydroxyl-kinase GRC3</fullName>
    </recommendedName>
    <alternativeName>
        <fullName evidence="3">Polynucleotide 5'-hydroxyl-kinase grc3</fullName>
    </alternativeName>
</protein>
<evidence type="ECO:0000256" key="7">
    <source>
        <dbReference type="ARBA" id="ARBA00022840"/>
    </source>
</evidence>
<proteinExistence type="inferred from homology"/>
<dbReference type="Proteomes" id="UP000308549">
    <property type="component" value="Unassembled WGS sequence"/>
</dbReference>
<dbReference type="SUPFAM" id="SSF52540">
    <property type="entry name" value="P-loop containing nucleoside triphosphate hydrolases"/>
    <property type="match status" value="1"/>
</dbReference>
<evidence type="ECO:0000259" key="11">
    <source>
        <dbReference type="Pfam" id="PF06807"/>
    </source>
</evidence>
<evidence type="ECO:0000256" key="10">
    <source>
        <dbReference type="SAM" id="MobiDB-lite"/>
    </source>
</evidence>
<keyword evidence="15" id="KW-1185">Reference proteome</keyword>
<dbReference type="GO" id="GO:0051731">
    <property type="term" value="F:polynucleotide 5'-hydroxyl-kinase activity"/>
    <property type="evidence" value="ECO:0007669"/>
    <property type="project" value="InterPro"/>
</dbReference>
<evidence type="ECO:0000259" key="13">
    <source>
        <dbReference type="Pfam" id="PF16575"/>
    </source>
</evidence>
<comment type="function">
    <text evidence="1">Polynucleotide 5'-kinase involved in rRNA processing.</text>
</comment>
<feature type="domain" description="Clp1 P-loop" evidence="13">
    <location>
        <begin position="140"/>
        <end position="344"/>
    </location>
</feature>
<dbReference type="InterPro" id="IPR032324">
    <property type="entry name" value="Clp1_N"/>
</dbReference>
<reference evidence="14 15" key="1">
    <citation type="submission" date="2017-03" db="EMBL/GenBank/DDBJ databases">
        <title>Genomes of endolithic fungi from Antarctica.</title>
        <authorList>
            <person name="Coleine C."/>
            <person name="Masonjones S."/>
            <person name="Stajich J.E."/>
        </authorList>
    </citation>
    <scope>NUCLEOTIDE SEQUENCE [LARGE SCALE GENOMIC DNA]</scope>
    <source>
        <strain evidence="14 15">CCFEE 6315</strain>
    </source>
</reference>
<keyword evidence="7 9" id="KW-0067">ATP-binding</keyword>
<evidence type="ECO:0000256" key="9">
    <source>
        <dbReference type="HAMAP-Rule" id="MF_03035"/>
    </source>
</evidence>
<evidence type="ECO:0000256" key="4">
    <source>
        <dbReference type="ARBA" id="ARBA00019824"/>
    </source>
</evidence>
<accession>A0A4U0UE84</accession>
<name>A0A4U0UE84_9PEZI</name>
<sequence>MALPGLSLPGLGLHSSSTPVYGAGAPPPVEQAARKEDLEAQSEWRFEAAFGQPYSIKLLSGHAELFGVELAPGQTYSLAGCKGAIFTWQGCQLEISGEAESEYSAQETEYAVEWLSLHGMLETARDDAQVNGGPRVMVVGPENAGKSSLVRSLGTWAVKAGRTPTIINLDPKEGLLAPPASFTAVTVSSQVDVENGFGIAPISGPTVTPVKNPLIYSYPYSTPSEKPDVYKAVITRMALSVTNKMEEDPAAKHSGFIIDTPGSLNDPKSNYDCLNHVASEFSINLIITTGSEKLLNDLNRRFSAGRSAEDAISVLRLTKPGGAVERDQGYMRQLRVAQVRQYFFGSARESLNPHSHSISFSELSIYRAKAASDIEAGSSFRADDDDDYTPDMGTGTASASSTFEKVTPSVAMTGSLMAVKYCPGSSGEVMIRDSAVLGFLYVADIDESRKKVRFLAPHPQRWGDRALVWGSWPEAVPDLVT</sequence>
<dbReference type="Gene3D" id="2.60.120.1030">
    <property type="entry name" value="Clp1, DNA binding domain"/>
    <property type="match status" value="1"/>
</dbReference>
<dbReference type="FunFam" id="2.60.120.1030:FF:000001">
    <property type="entry name" value="Protein CLP1 homolog 5"/>
    <property type="match status" value="1"/>
</dbReference>
<evidence type="ECO:0000256" key="3">
    <source>
        <dbReference type="ARBA" id="ARBA00018706"/>
    </source>
</evidence>
<dbReference type="EMBL" id="NAJL01000002">
    <property type="protein sequence ID" value="TKA33803.1"/>
    <property type="molecule type" value="Genomic_DNA"/>
</dbReference>
<comment type="function">
    <text evidence="9">Required for endonucleolytic cleavage during polyadenylation-dependent pre-mRNA 3'-end formation.</text>
</comment>
<dbReference type="InterPro" id="IPR045116">
    <property type="entry name" value="Clp1/Grc3"/>
</dbReference>
<evidence type="ECO:0000313" key="14">
    <source>
        <dbReference type="EMBL" id="TKA33803.1"/>
    </source>
</evidence>
<dbReference type="HAMAP" id="MF_03035">
    <property type="entry name" value="Clp1"/>
    <property type="match status" value="1"/>
</dbReference>
<evidence type="ECO:0000256" key="8">
    <source>
        <dbReference type="ARBA" id="ARBA00023242"/>
    </source>
</evidence>
<evidence type="ECO:0000256" key="2">
    <source>
        <dbReference type="ARBA" id="ARBA00004123"/>
    </source>
</evidence>
<evidence type="ECO:0000256" key="1">
    <source>
        <dbReference type="ARBA" id="ARBA00003798"/>
    </source>
</evidence>
<keyword evidence="5 9" id="KW-0507">mRNA processing</keyword>
<keyword evidence="6 9" id="KW-0547">Nucleotide-binding</keyword>
<comment type="subcellular location">
    <subcellularLocation>
        <location evidence="2 9">Nucleus</location>
    </subcellularLocation>
</comment>
<feature type="domain" description="Clp1 C-terminal" evidence="11">
    <location>
        <begin position="351"/>
        <end position="474"/>
    </location>
</feature>
<dbReference type="PANTHER" id="PTHR12755:SF6">
    <property type="entry name" value="POLYRIBONUCLEOTIDE 5'-HYDROXYL-KINASE CLP1"/>
    <property type="match status" value="1"/>
</dbReference>
<dbReference type="GO" id="GO:0031124">
    <property type="term" value="P:mRNA 3'-end processing"/>
    <property type="evidence" value="ECO:0007669"/>
    <property type="project" value="UniProtKB-UniRule"/>
</dbReference>
<dbReference type="InterPro" id="IPR038239">
    <property type="entry name" value="Clp1_N_sf"/>
</dbReference>
<dbReference type="GO" id="GO:0005849">
    <property type="term" value="C:mRNA cleavage factor complex"/>
    <property type="evidence" value="ECO:0007669"/>
    <property type="project" value="UniProtKB-UniRule"/>
</dbReference>
<dbReference type="GO" id="GO:0006388">
    <property type="term" value="P:tRNA splicing, via endonucleolytic cleavage and ligation"/>
    <property type="evidence" value="ECO:0007669"/>
    <property type="project" value="TreeGrafter"/>
</dbReference>
<dbReference type="InterPro" id="IPR038238">
    <property type="entry name" value="Clp1_C_sf"/>
</dbReference>
<evidence type="ECO:0000256" key="5">
    <source>
        <dbReference type="ARBA" id="ARBA00022664"/>
    </source>
</evidence>
<comment type="caution">
    <text evidence="14">The sequence shown here is derived from an EMBL/GenBank/DDBJ whole genome shotgun (WGS) entry which is preliminary data.</text>
</comment>
<dbReference type="Gene3D" id="3.40.50.300">
    <property type="entry name" value="P-loop containing nucleotide triphosphate hydrolases"/>
    <property type="match status" value="1"/>
</dbReference>
<feature type="binding site" evidence="9">
    <location>
        <position position="82"/>
    </location>
    <ligand>
        <name>ATP</name>
        <dbReference type="ChEBI" id="CHEBI:30616"/>
    </ligand>
</feature>
<dbReference type="Pfam" id="PF16573">
    <property type="entry name" value="CLP1_N"/>
    <property type="match status" value="1"/>
</dbReference>
<organism evidence="14 15">
    <name type="scientific">Salinomyces thailandicus</name>
    <dbReference type="NCBI Taxonomy" id="706561"/>
    <lineage>
        <taxon>Eukaryota</taxon>
        <taxon>Fungi</taxon>
        <taxon>Dikarya</taxon>
        <taxon>Ascomycota</taxon>
        <taxon>Pezizomycotina</taxon>
        <taxon>Dothideomycetes</taxon>
        <taxon>Dothideomycetidae</taxon>
        <taxon>Mycosphaerellales</taxon>
        <taxon>Teratosphaeriaceae</taxon>
        <taxon>Salinomyces</taxon>
    </lineage>
</organism>
<dbReference type="AlphaFoldDB" id="A0A4U0UE84"/>
<dbReference type="OrthoDB" id="258143at2759"/>
<dbReference type="InterPro" id="IPR027417">
    <property type="entry name" value="P-loop_NTPase"/>
</dbReference>
<dbReference type="InterPro" id="IPR028606">
    <property type="entry name" value="Clp1"/>
</dbReference>
<comment type="subunit">
    <text evidence="9">Component of a pre-mRNA cleavage factor complex. Interacts directly with PCF11.</text>
</comment>
<dbReference type="Pfam" id="PF06807">
    <property type="entry name" value="Clp1"/>
    <property type="match status" value="1"/>
</dbReference>
<dbReference type="GO" id="GO:0005524">
    <property type="term" value="F:ATP binding"/>
    <property type="evidence" value="ECO:0007669"/>
    <property type="project" value="UniProtKB-UniRule"/>
</dbReference>
<keyword evidence="8 9" id="KW-0539">Nucleus</keyword>
<evidence type="ECO:0000259" key="12">
    <source>
        <dbReference type="Pfam" id="PF16573"/>
    </source>
</evidence>
<dbReference type="InterPro" id="IPR032319">
    <property type="entry name" value="CLP1_P"/>
</dbReference>
<gene>
    <name evidence="9" type="primary">CLP1</name>
    <name evidence="14" type="ORF">B0A50_00640</name>
</gene>
<dbReference type="InterPro" id="IPR010655">
    <property type="entry name" value="Clp1_C"/>
</dbReference>
<dbReference type="PANTHER" id="PTHR12755">
    <property type="entry name" value="CLEAVAGE/POLYADENYLATION FACTOR IA SUBUNIT CLP1P"/>
    <property type="match status" value="1"/>
</dbReference>
<evidence type="ECO:0000256" key="6">
    <source>
        <dbReference type="ARBA" id="ARBA00022741"/>
    </source>
</evidence>
<evidence type="ECO:0000313" key="15">
    <source>
        <dbReference type="Proteomes" id="UP000308549"/>
    </source>
</evidence>